<sequence>MRRIIQWIVIILAIFHTFFAIWSYNHPEKNNKWLVFPSAIMFAGAVYLNLPPRNKHKDTAAAKDKCK</sequence>
<keyword evidence="1" id="KW-1133">Transmembrane helix</keyword>
<name>A0A4V2SXE0_9BACL</name>
<feature type="transmembrane region" description="Helical" evidence="1">
    <location>
        <begin position="7"/>
        <end position="25"/>
    </location>
</feature>
<keyword evidence="1" id="KW-0812">Transmembrane</keyword>
<protein>
    <submittedName>
        <fullName evidence="2">Uncharacterized protein</fullName>
    </submittedName>
</protein>
<comment type="caution">
    <text evidence="2">The sequence shown here is derived from an EMBL/GenBank/DDBJ whole genome shotgun (WGS) entry which is preliminary data.</text>
</comment>
<keyword evidence="1" id="KW-0472">Membrane</keyword>
<dbReference type="AlphaFoldDB" id="A0A4V2SXE0"/>
<gene>
    <name evidence="2" type="ORF">EDD57_1324</name>
</gene>
<keyword evidence="3" id="KW-1185">Reference proteome</keyword>
<organism evidence="2 3">
    <name type="scientific">Baia soyae</name>
    <dbReference type="NCBI Taxonomy" id="1544746"/>
    <lineage>
        <taxon>Bacteria</taxon>
        <taxon>Bacillati</taxon>
        <taxon>Bacillota</taxon>
        <taxon>Bacilli</taxon>
        <taxon>Bacillales</taxon>
        <taxon>Thermoactinomycetaceae</taxon>
        <taxon>Baia</taxon>
    </lineage>
</organism>
<evidence type="ECO:0000313" key="3">
    <source>
        <dbReference type="Proteomes" id="UP000294746"/>
    </source>
</evidence>
<evidence type="ECO:0000313" key="2">
    <source>
        <dbReference type="EMBL" id="TCP65526.1"/>
    </source>
</evidence>
<accession>A0A4V2SXE0</accession>
<feature type="transmembrane region" description="Helical" evidence="1">
    <location>
        <begin position="31"/>
        <end position="50"/>
    </location>
</feature>
<proteinExistence type="predicted"/>
<evidence type="ECO:0000256" key="1">
    <source>
        <dbReference type="SAM" id="Phobius"/>
    </source>
</evidence>
<dbReference type="EMBL" id="SLXV01000032">
    <property type="protein sequence ID" value="TCP65526.1"/>
    <property type="molecule type" value="Genomic_DNA"/>
</dbReference>
<reference evidence="2 3" key="1">
    <citation type="submission" date="2019-03" db="EMBL/GenBank/DDBJ databases">
        <title>Genomic Encyclopedia of Type Strains, Phase IV (KMG-IV): sequencing the most valuable type-strain genomes for metagenomic binning, comparative biology and taxonomic classification.</title>
        <authorList>
            <person name="Goeker M."/>
        </authorList>
    </citation>
    <scope>NUCLEOTIDE SEQUENCE [LARGE SCALE GENOMIC DNA]</scope>
    <source>
        <strain evidence="2 3">DSM 46831</strain>
    </source>
</reference>
<dbReference type="Proteomes" id="UP000294746">
    <property type="component" value="Unassembled WGS sequence"/>
</dbReference>